<dbReference type="Proteomes" id="UP000224974">
    <property type="component" value="Unassembled WGS sequence"/>
</dbReference>
<reference evidence="5" key="1">
    <citation type="submission" date="2017-09" db="EMBL/GenBank/DDBJ databases">
        <title>FDA dAtabase for Regulatory Grade micrObial Sequences (FDA-ARGOS): Supporting development and validation of Infectious Disease Dx tests.</title>
        <authorList>
            <person name="Minogue T."/>
            <person name="Wolcott M."/>
            <person name="Wasieloski L."/>
            <person name="Aguilar W."/>
            <person name="Moore D."/>
            <person name="Tallon L.J."/>
            <person name="Sadzewicz L."/>
            <person name="Ott S."/>
            <person name="Zhao X."/>
            <person name="Nagaraj S."/>
            <person name="Vavikolanu K."/>
            <person name="Aluvathingal J."/>
            <person name="Nadendla S."/>
            <person name="Sichtig H."/>
        </authorList>
    </citation>
    <scope>NUCLEOTIDE SEQUENCE</scope>
    <source>
        <strain evidence="5">FDAARGOS_387</strain>
    </source>
</reference>
<keyword evidence="2 4" id="KW-0378">Hydrolase</keyword>
<gene>
    <name evidence="6" type="primary">pehX</name>
    <name evidence="5" type="ORF">CRN84_18625</name>
    <name evidence="6" type="ORF">NCTC12282_05119</name>
</gene>
<dbReference type="PANTHER" id="PTHR31339">
    <property type="entry name" value="PECTIN LYASE-RELATED"/>
    <property type="match status" value="1"/>
</dbReference>
<dbReference type="AlphaFoldDB" id="A0A2C6C4D3"/>
<dbReference type="Proteomes" id="UP000373449">
    <property type="component" value="Unassembled WGS sequence"/>
</dbReference>
<evidence type="ECO:0000313" key="6">
    <source>
        <dbReference type="EMBL" id="VFS51476.1"/>
    </source>
</evidence>
<protein>
    <submittedName>
        <fullName evidence="6">Exo-poly-alpha-D-galacturonosidase</fullName>
        <ecNumber evidence="6">3.2.1.82</ecNumber>
    </submittedName>
    <submittedName>
        <fullName evidence="5">Glycoside hydrolase</fullName>
    </submittedName>
</protein>
<dbReference type="GO" id="GO:0004650">
    <property type="term" value="F:polygalacturonase activity"/>
    <property type="evidence" value="ECO:0007669"/>
    <property type="project" value="InterPro"/>
</dbReference>
<dbReference type="RefSeq" id="WP_029094576.1">
    <property type="nucleotide sequence ID" value="NZ_CAADJA010000002.1"/>
</dbReference>
<dbReference type="GO" id="GO:0005975">
    <property type="term" value="P:carbohydrate metabolic process"/>
    <property type="evidence" value="ECO:0007669"/>
    <property type="project" value="InterPro"/>
</dbReference>
<sequence>MEKLNIVDFGADAAGQRLSTVAIQTAIDSAKPGDTIVVPPGRYLTGALFLKSHLTLELQIGSVLLGSRVLTDYPIGKTRVAGIDMDWPAGVINILHCREVCICGGGIIDGQGAVWWHKFWGDDRQSGMLAQYSQRGLRWVVDYDCQRPRNVVVYRSEQIELSGFTSRESGFWNIHLCYSQQLHLHHLQVENSGGPSTDGIDIDSSQQVVVEHCRVFCNDDNICVKSGRGAQAQRIGATAKDIVIRECELLRGSGITLGSETSGGIEQVTVENIRFNGTGVGFRIKSARNRGGFIRNIRVSRLYMTDVHYPFMLLLNWFPAYSYGSVITDESIPAHWQTLAQGVDGEAGLTRVEGITISQVRSVLSCSEAFSRAFFIEGNAESPIDNLHFNDITLTAQEFGKIAGVRNLRLDNLQVSARQPTCSKNDVYER</sequence>
<dbReference type="GO" id="GO:0033917">
    <property type="term" value="F:exo-poly-alpha-galacturonosidase activity"/>
    <property type="evidence" value="ECO:0007669"/>
    <property type="project" value="UniProtKB-EC"/>
</dbReference>
<evidence type="ECO:0000256" key="3">
    <source>
        <dbReference type="ARBA" id="ARBA00023295"/>
    </source>
</evidence>
<dbReference type="InterPro" id="IPR012334">
    <property type="entry name" value="Pectin_lyas_fold"/>
</dbReference>
<comment type="similarity">
    <text evidence="1 4">Belongs to the glycosyl hydrolase 28 family.</text>
</comment>
<organism evidence="5 7">
    <name type="scientific">Budvicia aquatica</name>
    <dbReference type="NCBI Taxonomy" id="82979"/>
    <lineage>
        <taxon>Bacteria</taxon>
        <taxon>Pseudomonadati</taxon>
        <taxon>Pseudomonadota</taxon>
        <taxon>Gammaproteobacteria</taxon>
        <taxon>Enterobacterales</taxon>
        <taxon>Budviciaceae</taxon>
        <taxon>Budvicia</taxon>
    </lineage>
</organism>
<reference evidence="6 8" key="3">
    <citation type="submission" date="2019-03" db="EMBL/GenBank/DDBJ databases">
        <authorList>
            <consortium name="Pathogen Informatics"/>
        </authorList>
    </citation>
    <scope>NUCLEOTIDE SEQUENCE [LARGE SCALE GENOMIC DNA]</scope>
    <source>
        <strain evidence="6 8">NCTC12282</strain>
    </source>
</reference>
<keyword evidence="3 4" id="KW-0326">Glycosidase</keyword>
<evidence type="ECO:0000256" key="4">
    <source>
        <dbReference type="RuleBase" id="RU361169"/>
    </source>
</evidence>
<dbReference type="Gene3D" id="2.160.20.10">
    <property type="entry name" value="Single-stranded right-handed beta-helix, Pectin lyase-like"/>
    <property type="match status" value="1"/>
</dbReference>
<dbReference type="InterPro" id="IPR051801">
    <property type="entry name" value="GH28_Enzymes"/>
</dbReference>
<dbReference type="EMBL" id="PDDX01000001">
    <property type="protein sequence ID" value="PHI31210.1"/>
    <property type="molecule type" value="Genomic_DNA"/>
</dbReference>
<dbReference type="InterPro" id="IPR006626">
    <property type="entry name" value="PbH1"/>
</dbReference>
<proteinExistence type="inferred from homology"/>
<evidence type="ECO:0000256" key="2">
    <source>
        <dbReference type="ARBA" id="ARBA00022801"/>
    </source>
</evidence>
<dbReference type="EMBL" id="CAADJA010000002">
    <property type="protein sequence ID" value="VFS51476.1"/>
    <property type="molecule type" value="Genomic_DNA"/>
</dbReference>
<dbReference type="InterPro" id="IPR011050">
    <property type="entry name" value="Pectin_lyase_fold/virulence"/>
</dbReference>
<accession>A0A2C6C4D3</accession>
<dbReference type="Pfam" id="PF00295">
    <property type="entry name" value="Glyco_hydro_28"/>
    <property type="match status" value="1"/>
</dbReference>
<keyword evidence="7" id="KW-1185">Reference proteome</keyword>
<dbReference type="SMART" id="SM00710">
    <property type="entry name" value="PbH1"/>
    <property type="match status" value="4"/>
</dbReference>
<dbReference type="SUPFAM" id="SSF51126">
    <property type="entry name" value="Pectin lyase-like"/>
    <property type="match status" value="1"/>
</dbReference>
<evidence type="ECO:0000256" key="1">
    <source>
        <dbReference type="ARBA" id="ARBA00008834"/>
    </source>
</evidence>
<name>A0A2C6C4D3_9GAMM</name>
<dbReference type="InterPro" id="IPR000743">
    <property type="entry name" value="Glyco_hydro_28"/>
</dbReference>
<dbReference type="EC" id="3.2.1.82" evidence="6"/>
<evidence type="ECO:0000313" key="7">
    <source>
        <dbReference type="Proteomes" id="UP000224974"/>
    </source>
</evidence>
<dbReference type="OrthoDB" id="9795222at2"/>
<reference evidence="7" key="2">
    <citation type="submission" date="2017-09" db="EMBL/GenBank/DDBJ databases">
        <title>FDA dAtabase for Regulatory Grade micrObial Sequences (FDA-ARGOS): Supporting development and validation of Infectious Disease Dx tests.</title>
        <authorList>
            <person name="Minogue T."/>
            <person name="Wolcott M."/>
            <person name="Wasieloski L."/>
            <person name="Aguilar W."/>
            <person name="Moore D."/>
            <person name="Tallon L."/>
            <person name="Sadzewicz L."/>
            <person name="Ott S."/>
            <person name="Zhao X."/>
            <person name="Nagaraj S."/>
            <person name="Vavikolanu K."/>
            <person name="Aluvathingal J."/>
            <person name="Nadendla S."/>
            <person name="Sichtig H."/>
        </authorList>
    </citation>
    <scope>NUCLEOTIDE SEQUENCE [LARGE SCALE GENOMIC DNA]</scope>
    <source>
        <strain evidence="7">FDAARGOS_387</strain>
    </source>
</reference>
<evidence type="ECO:0000313" key="5">
    <source>
        <dbReference type="EMBL" id="PHI31210.1"/>
    </source>
</evidence>
<dbReference type="STRING" id="1111728.GCA_000427805_01568"/>
<evidence type="ECO:0000313" key="8">
    <source>
        <dbReference type="Proteomes" id="UP000373449"/>
    </source>
</evidence>
<dbReference type="PANTHER" id="PTHR31339:SF9">
    <property type="entry name" value="PLASMIN AND FIBRONECTIN-BINDING PROTEIN A"/>
    <property type="match status" value="1"/>
</dbReference>